<sequence>MTNKWLASIFITTALLLTGCTDTENDEIPDSEGTETAGNPDRPDSGSINDEMPEPPELTVVAGDESVDAVLGTYSWSIDNEDGTMTAIEADSAPPPELVGQMAAPEVTGDTSIELDFKIEPDSYTVKIWQEDNTVISESEEVLLTSEGTVIYEVLANWQEGTASYAFTLYIE</sequence>
<dbReference type="AlphaFoldDB" id="A0A1H7PJ55"/>
<gene>
    <name evidence="2" type="ORF">SAMN04488099_1214</name>
</gene>
<evidence type="ECO:0000313" key="3">
    <source>
        <dbReference type="Proteomes" id="UP000199081"/>
    </source>
</evidence>
<feature type="region of interest" description="Disordered" evidence="1">
    <location>
        <begin position="22"/>
        <end position="56"/>
    </location>
</feature>
<dbReference type="Proteomes" id="UP000199081">
    <property type="component" value="Unassembled WGS sequence"/>
</dbReference>
<evidence type="ECO:0000313" key="2">
    <source>
        <dbReference type="EMBL" id="SEL35315.1"/>
    </source>
</evidence>
<keyword evidence="3" id="KW-1185">Reference proteome</keyword>
<name>A0A1H7PJ55_9LACT</name>
<protein>
    <recommendedName>
        <fullName evidence="4">Lipoprotein</fullName>
    </recommendedName>
</protein>
<accession>A0A1H7PJ55</accession>
<dbReference type="OrthoDB" id="1797983at2"/>
<dbReference type="PROSITE" id="PS51257">
    <property type="entry name" value="PROKAR_LIPOPROTEIN"/>
    <property type="match status" value="1"/>
</dbReference>
<evidence type="ECO:0000256" key="1">
    <source>
        <dbReference type="SAM" id="MobiDB-lite"/>
    </source>
</evidence>
<dbReference type="STRING" id="426702.SAMN04488099_1214"/>
<feature type="compositionally biased region" description="Acidic residues" evidence="1">
    <location>
        <begin position="23"/>
        <end position="33"/>
    </location>
</feature>
<dbReference type="RefSeq" id="WP_091482976.1">
    <property type="nucleotide sequence ID" value="NZ_BJYC01000025.1"/>
</dbReference>
<dbReference type="EMBL" id="FNZU01000021">
    <property type="protein sequence ID" value="SEL35315.1"/>
    <property type="molecule type" value="Genomic_DNA"/>
</dbReference>
<evidence type="ECO:0008006" key="4">
    <source>
        <dbReference type="Google" id="ProtNLM"/>
    </source>
</evidence>
<reference evidence="3" key="1">
    <citation type="submission" date="2016-10" db="EMBL/GenBank/DDBJ databases">
        <authorList>
            <person name="Varghese N."/>
            <person name="Submissions S."/>
        </authorList>
    </citation>
    <scope>NUCLEOTIDE SEQUENCE [LARGE SCALE GENOMIC DNA]</scope>
    <source>
        <strain evidence="3">DSM 19183</strain>
    </source>
</reference>
<proteinExistence type="predicted"/>
<organism evidence="2 3">
    <name type="scientific">Alkalibacterium pelagium</name>
    <dbReference type="NCBI Taxonomy" id="426702"/>
    <lineage>
        <taxon>Bacteria</taxon>
        <taxon>Bacillati</taxon>
        <taxon>Bacillota</taxon>
        <taxon>Bacilli</taxon>
        <taxon>Lactobacillales</taxon>
        <taxon>Carnobacteriaceae</taxon>
        <taxon>Alkalibacterium</taxon>
    </lineage>
</organism>